<keyword evidence="6" id="KW-1185">Reference proteome</keyword>
<evidence type="ECO:0000313" key="4">
    <source>
        <dbReference type="EMBL" id="CAF4242307.1"/>
    </source>
</evidence>
<sequence length="170" mass="19551">MKFVTILFMITALFSSQTNGRFILDDDYQRRSNDDSEQWLSLSSSLSKRQSSAGSLFMVFIMFDIDSDLQDQFTEIVNRLSEEERKPLFDAMGINIVMATVPVCPEVGNQKIFGSDDQESGMQIMKILFDLEVKNVTKKFSTNDRNVVNNVFEQMRTKQNAAKACEFMFF</sequence>
<dbReference type="Proteomes" id="UP000681722">
    <property type="component" value="Unassembled WGS sequence"/>
</dbReference>
<reference evidence="3" key="1">
    <citation type="submission" date="2021-02" db="EMBL/GenBank/DDBJ databases">
        <authorList>
            <person name="Nowell W R."/>
        </authorList>
    </citation>
    <scope>NUCLEOTIDE SEQUENCE</scope>
</reference>
<proteinExistence type="predicted"/>
<name>A0A815VGD2_9BILA</name>
<feature type="signal peptide" evidence="1">
    <location>
        <begin position="1"/>
        <end position="20"/>
    </location>
</feature>
<organism evidence="3 6">
    <name type="scientific">Didymodactylos carnosus</name>
    <dbReference type="NCBI Taxonomy" id="1234261"/>
    <lineage>
        <taxon>Eukaryota</taxon>
        <taxon>Metazoa</taxon>
        <taxon>Spiralia</taxon>
        <taxon>Gnathifera</taxon>
        <taxon>Rotifera</taxon>
        <taxon>Eurotatoria</taxon>
        <taxon>Bdelloidea</taxon>
        <taxon>Philodinida</taxon>
        <taxon>Philodinidae</taxon>
        <taxon>Didymodactylos</taxon>
    </lineage>
</organism>
<accession>A0A815VGD2</accession>
<dbReference type="AlphaFoldDB" id="A0A815VGD2"/>
<evidence type="ECO:0000313" key="5">
    <source>
        <dbReference type="EMBL" id="CAF4391376.1"/>
    </source>
</evidence>
<gene>
    <name evidence="3" type="ORF">GPM918_LOCUS38109</name>
    <name evidence="2" type="ORF">OVA965_LOCUS34667</name>
    <name evidence="5" type="ORF">SRO942_LOCUS38906</name>
    <name evidence="4" type="ORF">TMI583_LOCUS35602</name>
</gene>
<dbReference type="Proteomes" id="UP000677228">
    <property type="component" value="Unassembled WGS sequence"/>
</dbReference>
<protein>
    <submittedName>
        <fullName evidence="3">Uncharacterized protein</fullName>
    </submittedName>
</protein>
<dbReference type="EMBL" id="CAJOBC010090473">
    <property type="protein sequence ID" value="CAF4391376.1"/>
    <property type="molecule type" value="Genomic_DNA"/>
</dbReference>
<dbReference type="EMBL" id="CAJNOQ010024888">
    <property type="protein sequence ID" value="CAF1532015.1"/>
    <property type="molecule type" value="Genomic_DNA"/>
</dbReference>
<dbReference type="Proteomes" id="UP000682733">
    <property type="component" value="Unassembled WGS sequence"/>
</dbReference>
<dbReference type="Proteomes" id="UP000663829">
    <property type="component" value="Unassembled WGS sequence"/>
</dbReference>
<dbReference type="EMBL" id="CAJNOK010029379">
    <property type="protein sequence ID" value="CAF1446981.1"/>
    <property type="molecule type" value="Genomic_DNA"/>
</dbReference>
<keyword evidence="1" id="KW-0732">Signal</keyword>
<evidence type="ECO:0000313" key="2">
    <source>
        <dbReference type="EMBL" id="CAF1446981.1"/>
    </source>
</evidence>
<feature type="chain" id="PRO_5036229043" evidence="1">
    <location>
        <begin position="21"/>
        <end position="170"/>
    </location>
</feature>
<evidence type="ECO:0000256" key="1">
    <source>
        <dbReference type="SAM" id="SignalP"/>
    </source>
</evidence>
<comment type="caution">
    <text evidence="3">The sequence shown here is derived from an EMBL/GenBank/DDBJ whole genome shotgun (WGS) entry which is preliminary data.</text>
</comment>
<dbReference type="EMBL" id="CAJOBA010051204">
    <property type="protein sequence ID" value="CAF4242307.1"/>
    <property type="molecule type" value="Genomic_DNA"/>
</dbReference>
<evidence type="ECO:0000313" key="3">
    <source>
        <dbReference type="EMBL" id="CAF1532015.1"/>
    </source>
</evidence>
<evidence type="ECO:0000313" key="6">
    <source>
        <dbReference type="Proteomes" id="UP000663829"/>
    </source>
</evidence>